<dbReference type="Proteomes" id="UP000001880">
    <property type="component" value="Chromosome"/>
</dbReference>
<dbReference type="HOGENOM" id="CLU_1684130_0_0_7"/>
<proteinExistence type="predicted"/>
<reference evidence="2 3" key="1">
    <citation type="journal article" date="2010" name="Stand. Genomic Sci.">
        <title>Complete genome sequence of Haliangium ochraceum type strain (SMP-2).</title>
        <authorList>
            <consortium name="US DOE Joint Genome Institute (JGI-PGF)"/>
            <person name="Ivanova N."/>
            <person name="Daum C."/>
            <person name="Lang E."/>
            <person name="Abt B."/>
            <person name="Kopitz M."/>
            <person name="Saunders E."/>
            <person name="Lapidus A."/>
            <person name="Lucas S."/>
            <person name="Glavina Del Rio T."/>
            <person name="Nolan M."/>
            <person name="Tice H."/>
            <person name="Copeland A."/>
            <person name="Cheng J.F."/>
            <person name="Chen F."/>
            <person name="Bruce D."/>
            <person name="Goodwin L."/>
            <person name="Pitluck S."/>
            <person name="Mavromatis K."/>
            <person name="Pati A."/>
            <person name="Mikhailova N."/>
            <person name="Chen A."/>
            <person name="Palaniappan K."/>
            <person name="Land M."/>
            <person name="Hauser L."/>
            <person name="Chang Y.J."/>
            <person name="Jeffries C.D."/>
            <person name="Detter J.C."/>
            <person name="Brettin T."/>
            <person name="Rohde M."/>
            <person name="Goker M."/>
            <person name="Bristow J."/>
            <person name="Markowitz V."/>
            <person name="Eisen J.A."/>
            <person name="Hugenholtz P."/>
            <person name="Kyrpides N.C."/>
            <person name="Klenk H.P."/>
        </authorList>
    </citation>
    <scope>NUCLEOTIDE SEQUENCE [LARGE SCALE GENOMIC DNA]</scope>
    <source>
        <strain evidence="3">DSM 14365 / CIP 107738 / JCM 11303 / AJ 13395 / SMP-2</strain>
    </source>
</reference>
<evidence type="ECO:0000313" key="3">
    <source>
        <dbReference type="Proteomes" id="UP000001880"/>
    </source>
</evidence>
<dbReference type="eggNOG" id="ENOG5033M4T">
    <property type="taxonomic scope" value="Bacteria"/>
</dbReference>
<dbReference type="AlphaFoldDB" id="D0LR24"/>
<sequence>MSELDHKVDAWCEQIHVDRCWYRSKDSVAELKDHLYSEIERLQAEQGMDDEAAFAAATARLGDMRDLEREFSKNRGWLGRLSRNLAMSECGISKKERRMRKMNALIWAALILASAIVLNTADASDAYSFLLIAIFIPLWFASDQVVRRAMRKQSPA</sequence>
<organism evidence="2 3">
    <name type="scientific">Haliangium ochraceum (strain DSM 14365 / JCM 11303 / SMP-2)</name>
    <dbReference type="NCBI Taxonomy" id="502025"/>
    <lineage>
        <taxon>Bacteria</taxon>
        <taxon>Pseudomonadati</taxon>
        <taxon>Myxococcota</taxon>
        <taxon>Polyangia</taxon>
        <taxon>Haliangiales</taxon>
        <taxon>Kofleriaceae</taxon>
        <taxon>Haliangium</taxon>
    </lineage>
</organism>
<feature type="transmembrane region" description="Helical" evidence="1">
    <location>
        <begin position="104"/>
        <end position="121"/>
    </location>
</feature>
<accession>D0LR24</accession>
<keyword evidence="3" id="KW-1185">Reference proteome</keyword>
<evidence type="ECO:0000256" key="1">
    <source>
        <dbReference type="SAM" id="Phobius"/>
    </source>
</evidence>
<name>D0LR24_HALO1</name>
<feature type="transmembrane region" description="Helical" evidence="1">
    <location>
        <begin position="127"/>
        <end position="146"/>
    </location>
</feature>
<dbReference type="RefSeq" id="WP_012828132.1">
    <property type="nucleotide sequence ID" value="NC_013440.1"/>
</dbReference>
<protein>
    <submittedName>
        <fullName evidence="2">Uncharacterized protein</fullName>
    </submittedName>
</protein>
<dbReference type="NCBIfam" id="NF038403">
    <property type="entry name" value="perm_prefix_1"/>
    <property type="match status" value="1"/>
</dbReference>
<dbReference type="KEGG" id="hoh:Hoch_3026"/>
<dbReference type="InterPro" id="IPR047928">
    <property type="entry name" value="Perm_prefix_1"/>
</dbReference>
<keyword evidence="1" id="KW-1133">Transmembrane helix</keyword>
<dbReference type="STRING" id="502025.Hoch_3026"/>
<gene>
    <name evidence="2" type="ordered locus">Hoch_3026</name>
</gene>
<evidence type="ECO:0000313" key="2">
    <source>
        <dbReference type="EMBL" id="ACY15532.1"/>
    </source>
</evidence>
<keyword evidence="1" id="KW-0472">Membrane</keyword>
<keyword evidence="1" id="KW-0812">Transmembrane</keyword>
<dbReference type="EMBL" id="CP001804">
    <property type="protein sequence ID" value="ACY15532.1"/>
    <property type="molecule type" value="Genomic_DNA"/>
</dbReference>